<dbReference type="EMBL" id="FWEV01000089">
    <property type="protein sequence ID" value="SLM29407.1"/>
    <property type="molecule type" value="Genomic_DNA"/>
</dbReference>
<evidence type="ECO:0000313" key="4">
    <source>
        <dbReference type="Proteomes" id="UP000191931"/>
    </source>
</evidence>
<keyword evidence="1" id="KW-0472">Membrane</keyword>
<keyword evidence="1" id="KW-1133">Transmembrane helix</keyword>
<feature type="transmembrane region" description="Helical" evidence="1">
    <location>
        <begin position="161"/>
        <end position="183"/>
    </location>
</feature>
<dbReference type="OrthoDB" id="9804091at2"/>
<feature type="transmembrane region" description="Helical" evidence="1">
    <location>
        <begin position="41"/>
        <end position="65"/>
    </location>
</feature>
<accession>A0A1W1HAA4</accession>
<evidence type="ECO:0000313" key="3">
    <source>
        <dbReference type="EMBL" id="SLM29407.1"/>
    </source>
</evidence>
<evidence type="ECO:0000256" key="1">
    <source>
        <dbReference type="SAM" id="Phobius"/>
    </source>
</evidence>
<dbReference type="GO" id="GO:0006655">
    <property type="term" value="P:phosphatidylglycerol biosynthetic process"/>
    <property type="evidence" value="ECO:0007669"/>
    <property type="project" value="UniProtKB-UniPathway"/>
</dbReference>
<dbReference type="GO" id="GO:0008962">
    <property type="term" value="F:phosphatidylglycerophosphatase activity"/>
    <property type="evidence" value="ECO:0007669"/>
    <property type="project" value="InterPro"/>
</dbReference>
<dbReference type="AlphaFoldDB" id="A0A1W1HAA4"/>
<dbReference type="PANTHER" id="PTHR36305:SF1">
    <property type="entry name" value="PHOSPHATIDYLGLYCEROPHOSPHATASE A"/>
    <property type="match status" value="1"/>
</dbReference>
<dbReference type="InterPro" id="IPR026037">
    <property type="entry name" value="PgpA"/>
</dbReference>
<organism evidence="3 4">
    <name type="scientific">Desulfamplus magnetovallimortis</name>
    <dbReference type="NCBI Taxonomy" id="1246637"/>
    <lineage>
        <taxon>Bacteria</taxon>
        <taxon>Pseudomonadati</taxon>
        <taxon>Thermodesulfobacteriota</taxon>
        <taxon>Desulfobacteria</taxon>
        <taxon>Desulfobacterales</taxon>
        <taxon>Desulfobacteraceae</taxon>
        <taxon>Desulfamplus</taxon>
    </lineage>
</organism>
<feature type="transmembrane region" description="Helical" evidence="1">
    <location>
        <begin position="71"/>
        <end position="91"/>
    </location>
</feature>
<dbReference type="Pfam" id="PF04608">
    <property type="entry name" value="PgpA"/>
    <property type="match status" value="1"/>
</dbReference>
<dbReference type="Proteomes" id="UP000191931">
    <property type="component" value="Unassembled WGS sequence"/>
</dbReference>
<gene>
    <name evidence="3" type="ORF">MTBBW1_1790032</name>
</gene>
<protein>
    <recommendedName>
        <fullName evidence="2">YutG/PgpA domain-containing protein</fullName>
    </recommendedName>
</protein>
<name>A0A1W1HAA4_9BACT</name>
<dbReference type="UniPathway" id="UPA00084">
    <property type="reaction ID" value="UER00504"/>
</dbReference>
<dbReference type="InterPro" id="IPR007686">
    <property type="entry name" value="YutG/PgpA"/>
</dbReference>
<keyword evidence="4" id="KW-1185">Reference proteome</keyword>
<dbReference type="PANTHER" id="PTHR36305">
    <property type="entry name" value="PHOSPHATIDYLGLYCEROPHOSPHATASE A"/>
    <property type="match status" value="1"/>
</dbReference>
<feature type="domain" description="YutG/PgpA" evidence="2">
    <location>
        <begin position="37"/>
        <end position="180"/>
    </location>
</feature>
<feature type="transmembrane region" description="Helical" evidence="1">
    <location>
        <begin position="112"/>
        <end position="141"/>
    </location>
</feature>
<evidence type="ECO:0000259" key="2">
    <source>
        <dbReference type="Pfam" id="PF04608"/>
    </source>
</evidence>
<dbReference type="SUPFAM" id="SSF101307">
    <property type="entry name" value="YutG-like"/>
    <property type="match status" value="1"/>
</dbReference>
<proteinExistence type="predicted"/>
<dbReference type="InterPro" id="IPR036681">
    <property type="entry name" value="PgpA-like_sf"/>
</dbReference>
<dbReference type="RefSeq" id="WP_080806376.1">
    <property type="nucleotide sequence ID" value="NZ_LT828553.1"/>
</dbReference>
<reference evidence="3 4" key="1">
    <citation type="submission" date="2017-03" db="EMBL/GenBank/DDBJ databases">
        <authorList>
            <person name="Afonso C.L."/>
            <person name="Miller P.J."/>
            <person name="Scott M.A."/>
            <person name="Spackman E."/>
            <person name="Goraichik I."/>
            <person name="Dimitrov K.M."/>
            <person name="Suarez D.L."/>
            <person name="Swayne D.E."/>
        </authorList>
    </citation>
    <scope>NUCLEOTIDE SEQUENCE [LARGE SCALE GENOMIC DNA]</scope>
    <source>
        <strain evidence="3">PRJEB14757</strain>
    </source>
</reference>
<dbReference type="PIRSF" id="PIRSF006162">
    <property type="entry name" value="PgpA"/>
    <property type="match status" value="1"/>
</dbReference>
<keyword evidence="1" id="KW-0812">Transmembrane</keyword>
<dbReference type="STRING" id="1246637.MTBBW1_1790032"/>
<dbReference type="CDD" id="cd06971">
    <property type="entry name" value="PgpA"/>
    <property type="match status" value="1"/>
</dbReference>
<sequence>MSKTSWISTTSNHKNGNENCNEKPHLHFKERVKIIAGSACYLGYLPLMPGTFGALPGILLYYILWKFLPPEFLWMGLFVSVFLIALLNYYLTPWATKYWKSKDPSQFILDEIIGFLCVPLFYGTHDFATTALWGFILFRVLDVIKIFPASYVDKNVPGSTGIIFDDVISAGYAALCLALLDYFQFI</sequence>